<dbReference type="Pfam" id="PF00724">
    <property type="entry name" value="Oxidored_FMN"/>
    <property type="match status" value="1"/>
</dbReference>
<dbReference type="InterPro" id="IPR001155">
    <property type="entry name" value="OxRdtase_FMN_N"/>
</dbReference>
<reference evidence="3 4" key="1">
    <citation type="submission" date="2019-04" db="EMBL/GenBank/DDBJ databases">
        <title>Aspergillus burnettii sp. nov., novel species from soil in southeast Queensland.</title>
        <authorList>
            <person name="Gilchrist C.L.M."/>
            <person name="Pitt J.I."/>
            <person name="Lange L."/>
            <person name="Lacey H.J."/>
            <person name="Vuong D."/>
            <person name="Midgley D.J."/>
            <person name="Greenfield P."/>
            <person name="Bradbury M."/>
            <person name="Lacey E."/>
            <person name="Busk P.K."/>
            <person name="Pilgaard B."/>
            <person name="Chooi Y.H."/>
            <person name="Piggott A.M."/>
        </authorList>
    </citation>
    <scope>NUCLEOTIDE SEQUENCE [LARGE SCALE GENOMIC DNA]</scope>
    <source>
        <strain evidence="3 4">FRR 5400</strain>
    </source>
</reference>
<evidence type="ECO:0000313" key="4">
    <source>
        <dbReference type="Proteomes" id="UP000541154"/>
    </source>
</evidence>
<dbReference type="Proteomes" id="UP000541154">
    <property type="component" value="Unassembled WGS sequence"/>
</dbReference>
<name>A0A8H6E6U5_PETAA</name>
<dbReference type="GO" id="GO:0016491">
    <property type="term" value="F:oxidoreductase activity"/>
    <property type="evidence" value="ECO:0007669"/>
    <property type="project" value="InterPro"/>
</dbReference>
<dbReference type="EMBL" id="SPNV01000094">
    <property type="protein sequence ID" value="KAF5861629.1"/>
    <property type="molecule type" value="Genomic_DNA"/>
</dbReference>
<dbReference type="AlphaFoldDB" id="A0A8H6E6U5"/>
<dbReference type="InterPro" id="IPR045247">
    <property type="entry name" value="Oye-like"/>
</dbReference>
<dbReference type="PANTHER" id="PTHR22893:SF91">
    <property type="entry name" value="NADPH DEHYDROGENASE 2-RELATED"/>
    <property type="match status" value="1"/>
</dbReference>
<comment type="caution">
    <text evidence="3">The sequence shown here is derived from an EMBL/GenBank/DDBJ whole genome shotgun (WGS) entry which is preliminary data.</text>
</comment>
<feature type="domain" description="NADH:flavin oxidoreductase/NADH oxidase N-terminal" evidence="2">
    <location>
        <begin position="11"/>
        <end position="358"/>
    </location>
</feature>
<feature type="region of interest" description="Disordered" evidence="1">
    <location>
        <begin position="118"/>
        <end position="140"/>
    </location>
</feature>
<accession>A0A8H6E6U5</accession>
<dbReference type="Gene3D" id="3.20.20.70">
    <property type="entry name" value="Aldolase class I"/>
    <property type="match status" value="1"/>
</dbReference>
<proteinExistence type="predicted"/>
<protein>
    <recommendedName>
        <fullName evidence="2">NADH:flavin oxidoreductase/NADH oxidase N-terminal domain-containing protein</fullName>
    </recommendedName>
</protein>
<dbReference type="CDD" id="cd02933">
    <property type="entry name" value="OYE_like_FMN"/>
    <property type="match status" value="1"/>
</dbReference>
<dbReference type="SUPFAM" id="SSF51395">
    <property type="entry name" value="FMN-linked oxidoreductases"/>
    <property type="match status" value="1"/>
</dbReference>
<dbReference type="GO" id="GO:0010181">
    <property type="term" value="F:FMN binding"/>
    <property type="evidence" value="ECO:0007669"/>
    <property type="project" value="InterPro"/>
</dbReference>
<evidence type="ECO:0000259" key="2">
    <source>
        <dbReference type="Pfam" id="PF00724"/>
    </source>
</evidence>
<keyword evidence="4" id="KW-1185">Reference proteome</keyword>
<evidence type="ECO:0000313" key="3">
    <source>
        <dbReference type="EMBL" id="KAF5861629.1"/>
    </source>
</evidence>
<gene>
    <name evidence="3" type="ORF">ETB97_012716</name>
</gene>
<organism evidence="3 4">
    <name type="scientific">Petromyces alliaceus</name>
    <name type="common">Aspergillus alliaceus</name>
    <dbReference type="NCBI Taxonomy" id="209559"/>
    <lineage>
        <taxon>Eukaryota</taxon>
        <taxon>Fungi</taxon>
        <taxon>Dikarya</taxon>
        <taxon>Ascomycota</taxon>
        <taxon>Pezizomycotina</taxon>
        <taxon>Eurotiomycetes</taxon>
        <taxon>Eurotiomycetidae</taxon>
        <taxon>Eurotiales</taxon>
        <taxon>Aspergillaceae</taxon>
        <taxon>Aspergillus</taxon>
        <taxon>Aspergillus subgen. Circumdati</taxon>
    </lineage>
</organism>
<sequence length="407" mass="45725">MGPHSEPFQHLLEPLKMGDQLLKNRVIMASLTRNRDNVPRENLHAPYYSERAGTGLIISEAALICPQGVEWTFMPGIYSQEHVQGWKKVTDAVHAQGGLIFCQLHHVGRVAHPCTRVQRESGQPVPGPSAVAARGGKFRNVPGGPGYTTPTPIENPQAIIELYGRASRLAKEAGFDGVEIHNANGYLPMQFLESHSNKRTDEWGGSIGNRMRFSLACLAKMNEHFPYHRIGIKIAPCGGYNDMGETDVDGNPCPEAATATYGPFCAALNTLGLAYVQVMRWWAAYDLMIDGKPRGVEWDAISYLRPILKDTLLFGNTGFEPEEAEEWIRDGRMDGVVIGRPLLYNPDYVEKLKSARSNELYKEQVGDEFWWYKWRNNDKRDGYLDWDKRTIIPVSVGKDDRLSLIHD</sequence>
<dbReference type="InterPro" id="IPR013785">
    <property type="entry name" value="Aldolase_TIM"/>
</dbReference>
<dbReference type="PANTHER" id="PTHR22893">
    <property type="entry name" value="NADH OXIDOREDUCTASE-RELATED"/>
    <property type="match status" value="1"/>
</dbReference>
<evidence type="ECO:0000256" key="1">
    <source>
        <dbReference type="SAM" id="MobiDB-lite"/>
    </source>
</evidence>